<gene>
    <name evidence="9" type="ORF">EPI10_023692</name>
</gene>
<proteinExistence type="predicted"/>
<dbReference type="InterPro" id="IPR043502">
    <property type="entry name" value="DNA/RNA_pol_sf"/>
</dbReference>
<accession>A0A5B6VWH6</accession>
<evidence type="ECO:0000313" key="9">
    <source>
        <dbReference type="EMBL" id="KAA3473298.1"/>
    </source>
</evidence>
<dbReference type="InterPro" id="IPR043128">
    <property type="entry name" value="Rev_trsase/Diguanyl_cyclase"/>
</dbReference>
<keyword evidence="4" id="KW-0255">Endonuclease</keyword>
<feature type="domain" description="Reverse transcriptase RNase H-like" evidence="8">
    <location>
        <begin position="383"/>
        <end position="473"/>
    </location>
</feature>
<dbReference type="InterPro" id="IPR041373">
    <property type="entry name" value="RT_RNaseH"/>
</dbReference>
<dbReference type="OrthoDB" id="1733657at2759"/>
<dbReference type="GO" id="GO:0003964">
    <property type="term" value="F:RNA-directed DNA polymerase activity"/>
    <property type="evidence" value="ECO:0007669"/>
    <property type="project" value="UniProtKB-KW"/>
</dbReference>
<dbReference type="Proteomes" id="UP000325315">
    <property type="component" value="Unassembled WGS sequence"/>
</dbReference>
<keyword evidence="5" id="KW-0378">Hydrolase</keyword>
<protein>
    <submittedName>
        <fullName evidence="9">DNA/RNA polymerases superfamily protein</fullName>
    </submittedName>
</protein>
<dbReference type="PANTHER" id="PTHR24559">
    <property type="entry name" value="TRANSPOSON TY3-I GAG-POL POLYPROTEIN"/>
    <property type="match status" value="1"/>
</dbReference>
<dbReference type="SUPFAM" id="SSF56672">
    <property type="entry name" value="DNA/RNA polymerases"/>
    <property type="match status" value="1"/>
</dbReference>
<keyword evidence="1" id="KW-0808">Transferase</keyword>
<reference evidence="10" key="1">
    <citation type="journal article" date="2019" name="Plant Biotechnol. J.">
        <title>Genome sequencing of the Australian wild diploid species Gossypium australe highlights disease resistance and delayed gland morphogenesis.</title>
        <authorList>
            <person name="Cai Y."/>
            <person name="Cai X."/>
            <person name="Wang Q."/>
            <person name="Wang P."/>
            <person name="Zhang Y."/>
            <person name="Cai C."/>
            <person name="Xu Y."/>
            <person name="Wang K."/>
            <person name="Zhou Z."/>
            <person name="Wang C."/>
            <person name="Geng S."/>
            <person name="Li B."/>
            <person name="Dong Q."/>
            <person name="Hou Y."/>
            <person name="Wang H."/>
            <person name="Ai P."/>
            <person name="Liu Z."/>
            <person name="Yi F."/>
            <person name="Sun M."/>
            <person name="An G."/>
            <person name="Cheng J."/>
            <person name="Zhang Y."/>
            <person name="Shi Q."/>
            <person name="Xie Y."/>
            <person name="Shi X."/>
            <person name="Chang Y."/>
            <person name="Huang F."/>
            <person name="Chen Y."/>
            <person name="Hong S."/>
            <person name="Mi L."/>
            <person name="Sun Q."/>
            <person name="Zhang L."/>
            <person name="Zhou B."/>
            <person name="Peng R."/>
            <person name="Zhang X."/>
            <person name="Liu F."/>
        </authorList>
    </citation>
    <scope>NUCLEOTIDE SEQUENCE [LARGE SCALE GENOMIC DNA]</scope>
    <source>
        <strain evidence="10">cv. PA1801</strain>
    </source>
</reference>
<dbReference type="FunFam" id="3.30.70.270:FF:000003">
    <property type="entry name" value="Transposon Ty3-G Gag-Pol polyprotein"/>
    <property type="match status" value="1"/>
</dbReference>
<evidence type="ECO:0000259" key="7">
    <source>
        <dbReference type="Pfam" id="PF00078"/>
    </source>
</evidence>
<keyword evidence="10" id="KW-1185">Reference proteome</keyword>
<dbReference type="Gene3D" id="3.30.70.270">
    <property type="match status" value="1"/>
</dbReference>
<evidence type="ECO:0000256" key="3">
    <source>
        <dbReference type="ARBA" id="ARBA00022722"/>
    </source>
</evidence>
<evidence type="ECO:0000256" key="1">
    <source>
        <dbReference type="ARBA" id="ARBA00022679"/>
    </source>
</evidence>
<dbReference type="PANTHER" id="PTHR24559:SF447">
    <property type="entry name" value="RNA-DIRECTED DNA POLYMERASE HOMOLOG"/>
    <property type="match status" value="1"/>
</dbReference>
<keyword evidence="6" id="KW-0695">RNA-directed DNA polymerase</keyword>
<dbReference type="AlphaFoldDB" id="A0A5B6VWH6"/>
<comment type="caution">
    <text evidence="9">The sequence shown here is derived from an EMBL/GenBank/DDBJ whole genome shotgun (WGS) entry which is preliminary data.</text>
</comment>
<dbReference type="InterPro" id="IPR000477">
    <property type="entry name" value="RT_dom"/>
</dbReference>
<evidence type="ECO:0000256" key="4">
    <source>
        <dbReference type="ARBA" id="ARBA00022759"/>
    </source>
</evidence>
<dbReference type="CDD" id="cd09274">
    <property type="entry name" value="RNase_HI_RT_Ty3"/>
    <property type="match status" value="1"/>
</dbReference>
<feature type="domain" description="Reverse transcriptase" evidence="7">
    <location>
        <begin position="222"/>
        <end position="316"/>
    </location>
</feature>
<keyword evidence="2" id="KW-0548">Nucleotidyltransferase</keyword>
<evidence type="ECO:0000256" key="6">
    <source>
        <dbReference type="ARBA" id="ARBA00022918"/>
    </source>
</evidence>
<dbReference type="EMBL" id="SMMG02000005">
    <property type="protein sequence ID" value="KAA3473298.1"/>
    <property type="molecule type" value="Genomic_DNA"/>
</dbReference>
<dbReference type="GO" id="GO:0004519">
    <property type="term" value="F:endonuclease activity"/>
    <property type="evidence" value="ECO:0007669"/>
    <property type="project" value="UniProtKB-KW"/>
</dbReference>
<dbReference type="InterPro" id="IPR053134">
    <property type="entry name" value="RNA-dir_DNA_polymerase"/>
</dbReference>
<keyword evidence="3" id="KW-0540">Nuclease</keyword>
<dbReference type="CDD" id="cd01647">
    <property type="entry name" value="RT_LTR"/>
    <property type="match status" value="1"/>
</dbReference>
<evidence type="ECO:0000313" key="10">
    <source>
        <dbReference type="Proteomes" id="UP000325315"/>
    </source>
</evidence>
<evidence type="ECO:0000259" key="8">
    <source>
        <dbReference type="Pfam" id="PF17917"/>
    </source>
</evidence>
<name>A0A5B6VWH6_9ROSI</name>
<dbReference type="GO" id="GO:0016787">
    <property type="term" value="F:hydrolase activity"/>
    <property type="evidence" value="ECO:0007669"/>
    <property type="project" value="UniProtKB-KW"/>
</dbReference>
<evidence type="ECO:0000256" key="2">
    <source>
        <dbReference type="ARBA" id="ARBA00022695"/>
    </source>
</evidence>
<evidence type="ECO:0000256" key="5">
    <source>
        <dbReference type="ARBA" id="ARBA00022801"/>
    </source>
</evidence>
<dbReference type="Gene3D" id="3.10.10.10">
    <property type="entry name" value="HIV Type 1 Reverse Transcriptase, subunit A, domain 1"/>
    <property type="match status" value="2"/>
</dbReference>
<dbReference type="Pfam" id="PF17917">
    <property type="entry name" value="RT_RNaseH"/>
    <property type="match status" value="1"/>
</dbReference>
<organism evidence="9 10">
    <name type="scientific">Gossypium australe</name>
    <dbReference type="NCBI Taxonomy" id="47621"/>
    <lineage>
        <taxon>Eukaryota</taxon>
        <taxon>Viridiplantae</taxon>
        <taxon>Streptophyta</taxon>
        <taxon>Embryophyta</taxon>
        <taxon>Tracheophyta</taxon>
        <taxon>Spermatophyta</taxon>
        <taxon>Magnoliopsida</taxon>
        <taxon>eudicotyledons</taxon>
        <taxon>Gunneridae</taxon>
        <taxon>Pentapetalae</taxon>
        <taxon>rosids</taxon>
        <taxon>malvids</taxon>
        <taxon>Malvales</taxon>
        <taxon>Malvaceae</taxon>
        <taxon>Malvoideae</taxon>
        <taxon>Gossypium</taxon>
    </lineage>
</organism>
<dbReference type="Pfam" id="PF00078">
    <property type="entry name" value="RVT_1"/>
    <property type="match status" value="1"/>
</dbReference>
<sequence>MDIGSTHSYIACTVSENLGILFESTTSEVTLPSPLGQLIRVYKLFRDVPLELVKHRVSLDCAPKRVVLRTEEDIEVVVIGKHQNYLSNMISALRAKKLVSKGCEAYLVYISVSDSRDSSVEDIRTVKDFPDVFLEEILGLPPNREVKFRIELLPSTASVSIAPYRMAPKELVELKAQIQKLLDRGFIRPCVSPWGASVLFVKKKDRSMLMCLRVKETDVHKTVFRTRYDHYEFLVMPFGLTNAPAAFMNMMNQVFQPYLDRFVVVFIDDILVYSKTEDEHNEHLRVVLQILREKQLYAKFSKCEFWLRKVTLLGHVVSAEGIKVYPRKIEAVLDWKPPKTRVFTDRRTLDKLLRKGTDSQQESFEKLKTILIEAPVLIQLESRKEFTVYSDASHVGLGCVLMQEGKVVAYECCQLKTHEANYSTHDLELVVVVFALKIWRHCLYGEKCIIYTNHKSLKYLLTQKELNLRQRNVLADALSRRAVTDLTAMLAPLSLFDDGSLLAKLQVKPTWIEKIKGK</sequence>